<dbReference type="RefSeq" id="WP_168052140.1">
    <property type="nucleotide sequence ID" value="NZ_JAATJR010000006.1"/>
</dbReference>
<dbReference type="PROSITE" id="PS50110">
    <property type="entry name" value="RESPONSE_REGULATORY"/>
    <property type="match status" value="1"/>
</dbReference>
<evidence type="ECO:0000259" key="3">
    <source>
        <dbReference type="PROSITE" id="PS50110"/>
    </source>
</evidence>
<dbReference type="EMBL" id="JAAVTX010000006">
    <property type="protein sequence ID" value="NKE47119.1"/>
    <property type="molecule type" value="Genomic_DNA"/>
</dbReference>
<accession>A0ABX1F4C0</accession>
<keyword evidence="1 2" id="KW-0597">Phosphoprotein</keyword>
<dbReference type="SUPFAM" id="SSF52172">
    <property type="entry name" value="CheY-like"/>
    <property type="match status" value="1"/>
</dbReference>
<evidence type="ECO:0000256" key="2">
    <source>
        <dbReference type="PROSITE-ProRule" id="PRU00169"/>
    </source>
</evidence>
<dbReference type="InterPro" id="IPR050595">
    <property type="entry name" value="Bact_response_regulator"/>
</dbReference>
<name>A0ABX1F4C0_9PROT</name>
<dbReference type="InterPro" id="IPR011006">
    <property type="entry name" value="CheY-like_superfamily"/>
</dbReference>
<protein>
    <submittedName>
        <fullName evidence="4">Response regulator</fullName>
    </submittedName>
</protein>
<evidence type="ECO:0000313" key="5">
    <source>
        <dbReference type="Proteomes" id="UP000765160"/>
    </source>
</evidence>
<dbReference type="SMART" id="SM00448">
    <property type="entry name" value="REC"/>
    <property type="match status" value="1"/>
</dbReference>
<evidence type="ECO:0000313" key="4">
    <source>
        <dbReference type="EMBL" id="NKE47119.1"/>
    </source>
</evidence>
<dbReference type="Proteomes" id="UP000765160">
    <property type="component" value="Unassembled WGS sequence"/>
</dbReference>
<keyword evidence="5" id="KW-1185">Reference proteome</keyword>
<dbReference type="Gene3D" id="3.40.50.2300">
    <property type="match status" value="1"/>
</dbReference>
<feature type="domain" description="Response regulatory" evidence="3">
    <location>
        <begin position="6"/>
        <end position="118"/>
    </location>
</feature>
<evidence type="ECO:0000256" key="1">
    <source>
        <dbReference type="ARBA" id="ARBA00022553"/>
    </source>
</evidence>
<proteinExistence type="predicted"/>
<dbReference type="InterPro" id="IPR001789">
    <property type="entry name" value="Sig_transdc_resp-reg_receiver"/>
</dbReference>
<sequence length="122" mass="13073">MAGGPIIAVVDDDAAIRTALSRLLRSLDYRVRLFASAEAFLADGDEVDCLVTDVQMPGMNGLELQRAVRRSRPELPVIIITAFPEAAIREQAVAAGARHFLSKPFAAETIAQCLREATGHAG</sequence>
<feature type="modified residue" description="4-aspartylphosphate" evidence="2">
    <location>
        <position position="53"/>
    </location>
</feature>
<organism evidence="4 5">
    <name type="scientific">Falsiroseomonas frigidaquae</name>
    <dbReference type="NCBI Taxonomy" id="487318"/>
    <lineage>
        <taxon>Bacteria</taxon>
        <taxon>Pseudomonadati</taxon>
        <taxon>Pseudomonadota</taxon>
        <taxon>Alphaproteobacteria</taxon>
        <taxon>Acetobacterales</taxon>
        <taxon>Roseomonadaceae</taxon>
        <taxon>Falsiroseomonas</taxon>
    </lineage>
</organism>
<gene>
    <name evidence="4" type="ORF">HB662_20235</name>
</gene>
<dbReference type="PANTHER" id="PTHR44591:SF25">
    <property type="entry name" value="CHEMOTAXIS TWO-COMPONENT RESPONSE REGULATOR"/>
    <property type="match status" value="1"/>
</dbReference>
<dbReference type="PANTHER" id="PTHR44591">
    <property type="entry name" value="STRESS RESPONSE REGULATOR PROTEIN 1"/>
    <property type="match status" value="1"/>
</dbReference>
<reference evidence="4 5" key="1">
    <citation type="submission" date="2020-03" db="EMBL/GenBank/DDBJ databases">
        <title>Roseomonas selenitidurans sp. nov. isolated from soil.</title>
        <authorList>
            <person name="Liu H."/>
        </authorList>
    </citation>
    <scope>NUCLEOTIDE SEQUENCE [LARGE SCALE GENOMIC DNA]</scope>
    <source>
        <strain evidence="4 5">JCM 15073</strain>
    </source>
</reference>
<comment type="caution">
    <text evidence="4">The sequence shown here is derived from an EMBL/GenBank/DDBJ whole genome shotgun (WGS) entry which is preliminary data.</text>
</comment>
<dbReference type="Pfam" id="PF00072">
    <property type="entry name" value="Response_reg"/>
    <property type="match status" value="1"/>
</dbReference>